<dbReference type="EMBL" id="BARJ01000014">
    <property type="protein sequence ID" value="GEM18471.1"/>
    <property type="molecule type" value="Genomic_DNA"/>
</dbReference>
<accession>A0A829X6W6</accession>
<dbReference type="NCBIfam" id="NF040974">
    <property type="entry name" value="RepABC_RepC"/>
    <property type="match status" value="1"/>
</dbReference>
<reference evidence="4 5" key="1">
    <citation type="submission" date="2013-04" db="EMBL/GenBank/DDBJ databases">
        <title>Gluconobacter oxydans NBRC 3293 whole genome sequence.</title>
        <authorList>
            <person name="Matsutani M."/>
            <person name="Yakushi T."/>
            <person name="Matsushita K."/>
        </authorList>
    </citation>
    <scope>NUCLEOTIDE SEQUENCE [LARGE SCALE GENOMIC DNA]</scope>
    <source>
        <strain evidence="4 5">NBRC 3293</strain>
    </source>
</reference>
<evidence type="ECO:0000313" key="5">
    <source>
        <dbReference type="Proteomes" id="UP000484858"/>
    </source>
</evidence>
<gene>
    <name evidence="3" type="ORF">NBRC3293_2968</name>
    <name evidence="4" type="ORF">NBRC3293_3084</name>
</gene>
<sequence>MEGWKAGLRKSRNPEKFSMTYSLPHDPHQAGVRRITPAMILAEMQCEALPRSGATKAQILSALHTEPRALGLQPRQSDLLGFLISRTKPVDWEDDNLTICSVRNRDICERFGIERSTVKRWLRGLSELGWIIMRDSPNQQRWLRRDGRNGAILEGYGFDLSPLSRRYDEMLQRVEAFREREREGKRLHKRAMVLGRRITALCATALETTADKPTVMSIQQNGHQLLALRGTDHDLDILSPLVEQMEGLVERLEAMIAGADPVEMDPMGRTDGPHNTDTNPNTITKVTVSGAGYAGVGIEAEVVGSDSASRSKASPLRGFKAGPNFLLQLVPDLRDLCTSSRPHEAELIEAVEMLTGSLGISSHAWRQACSVMGRYEAAVAVCVISAKSRKGKVRSAGGLLRAMIERHLDGTLALDRTLYGLASDLSTDRTYH</sequence>
<dbReference type="AlphaFoldDB" id="A0A829X6W6"/>
<evidence type="ECO:0000313" key="3">
    <source>
        <dbReference type="EMBL" id="GEM18471.1"/>
    </source>
</evidence>
<dbReference type="InterPro" id="IPR036390">
    <property type="entry name" value="WH_DNA-bd_sf"/>
</dbReference>
<feature type="domain" description="Plasmid replication protein C C-terminal" evidence="2">
    <location>
        <begin position="324"/>
        <end position="422"/>
    </location>
</feature>
<organism evidence="4 5">
    <name type="scientific">Gluconobacter oxydans NBRC 3293</name>
    <dbReference type="NCBI Taxonomy" id="1315969"/>
    <lineage>
        <taxon>Bacteria</taxon>
        <taxon>Pseudomonadati</taxon>
        <taxon>Pseudomonadota</taxon>
        <taxon>Alphaproteobacteria</taxon>
        <taxon>Acetobacterales</taxon>
        <taxon>Acetobacteraceae</taxon>
        <taxon>Gluconobacter</taxon>
    </lineage>
</organism>
<dbReference type="InterPro" id="IPR047611">
    <property type="entry name" value="RepABC_RepC"/>
</dbReference>
<evidence type="ECO:0000259" key="1">
    <source>
        <dbReference type="Pfam" id="PF03428"/>
    </source>
</evidence>
<dbReference type="Gene3D" id="1.10.10.10">
    <property type="entry name" value="Winged helix-like DNA-binding domain superfamily/Winged helix DNA-binding domain"/>
    <property type="match status" value="1"/>
</dbReference>
<evidence type="ECO:0000313" key="4">
    <source>
        <dbReference type="EMBL" id="GEM18587.1"/>
    </source>
</evidence>
<protein>
    <submittedName>
        <fullName evidence="4">Replication protein C</fullName>
    </submittedName>
</protein>
<dbReference type="Proteomes" id="UP000484858">
    <property type="component" value="Unassembled WGS sequence"/>
</dbReference>
<feature type="domain" description="Plasmid replication protein C N-terminal" evidence="1">
    <location>
        <begin position="33"/>
        <end position="205"/>
    </location>
</feature>
<name>A0A829X6W6_GLUOY</name>
<proteinExistence type="predicted"/>
<dbReference type="InterPro" id="IPR021760">
    <property type="entry name" value="RepC_C"/>
</dbReference>
<dbReference type="SUPFAM" id="SSF46785">
    <property type="entry name" value="Winged helix' DNA-binding domain"/>
    <property type="match status" value="1"/>
</dbReference>
<dbReference type="InterPro" id="IPR036388">
    <property type="entry name" value="WH-like_DNA-bd_sf"/>
</dbReference>
<dbReference type="InterPro" id="IPR005090">
    <property type="entry name" value="RepC_N"/>
</dbReference>
<dbReference type="EMBL" id="BARJ01000021">
    <property type="protein sequence ID" value="GEM18587.1"/>
    <property type="molecule type" value="Genomic_DNA"/>
</dbReference>
<evidence type="ECO:0000259" key="2">
    <source>
        <dbReference type="Pfam" id="PF11800"/>
    </source>
</evidence>
<dbReference type="Pfam" id="PF11800">
    <property type="entry name" value="RP-C_C"/>
    <property type="match status" value="1"/>
</dbReference>
<dbReference type="Pfam" id="PF03428">
    <property type="entry name" value="RP-C"/>
    <property type="match status" value="1"/>
</dbReference>
<comment type="caution">
    <text evidence="4">The sequence shown here is derived from an EMBL/GenBank/DDBJ whole genome shotgun (WGS) entry which is preliminary data.</text>
</comment>